<sequence length="76" mass="8520">MLQVLRDMNIEVADIREKNLEGEKEETILKPSKTGQETVKGWIRVAVSDADNNDSGISIEQDKKQKPADDSEGMDM</sequence>
<evidence type="ECO:0000313" key="3">
    <source>
        <dbReference type="Proteomes" id="UP000729357"/>
    </source>
</evidence>
<reference evidence="2" key="1">
    <citation type="journal article" date="2021" name="J Fungi (Basel)">
        <title>Virulence traits and population genomics of the black yeast Aureobasidium melanogenum.</title>
        <authorList>
            <person name="Cernosa A."/>
            <person name="Sun X."/>
            <person name="Gostincar C."/>
            <person name="Fang C."/>
            <person name="Gunde-Cimerman N."/>
            <person name="Song Z."/>
        </authorList>
    </citation>
    <scope>NUCLEOTIDE SEQUENCE</scope>
    <source>
        <strain evidence="2">EXF-9298</strain>
    </source>
</reference>
<accession>A0A9P8FNH4</accession>
<dbReference type="Proteomes" id="UP000729357">
    <property type="component" value="Unassembled WGS sequence"/>
</dbReference>
<keyword evidence="3" id="KW-1185">Reference proteome</keyword>
<protein>
    <submittedName>
        <fullName evidence="2">Uncharacterized protein</fullName>
    </submittedName>
</protein>
<organism evidence="2 3">
    <name type="scientific">Aureobasidium melanogenum</name>
    <name type="common">Aureobasidium pullulans var. melanogenum</name>
    <dbReference type="NCBI Taxonomy" id="46634"/>
    <lineage>
        <taxon>Eukaryota</taxon>
        <taxon>Fungi</taxon>
        <taxon>Dikarya</taxon>
        <taxon>Ascomycota</taxon>
        <taxon>Pezizomycotina</taxon>
        <taxon>Dothideomycetes</taxon>
        <taxon>Dothideomycetidae</taxon>
        <taxon>Dothideales</taxon>
        <taxon>Saccotheciaceae</taxon>
        <taxon>Aureobasidium</taxon>
    </lineage>
</organism>
<name>A0A9P8FNH4_AURME</name>
<feature type="region of interest" description="Disordered" evidence="1">
    <location>
        <begin position="50"/>
        <end position="76"/>
    </location>
</feature>
<feature type="compositionally biased region" description="Basic and acidic residues" evidence="1">
    <location>
        <begin position="60"/>
        <end position="69"/>
    </location>
</feature>
<gene>
    <name evidence="2" type="ORF">KCU98_g9830</name>
</gene>
<proteinExistence type="predicted"/>
<dbReference type="EMBL" id="JAHFXS010001390">
    <property type="protein sequence ID" value="KAG9977794.1"/>
    <property type="molecule type" value="Genomic_DNA"/>
</dbReference>
<comment type="caution">
    <text evidence="2">The sequence shown here is derived from an EMBL/GenBank/DDBJ whole genome shotgun (WGS) entry which is preliminary data.</text>
</comment>
<evidence type="ECO:0000313" key="2">
    <source>
        <dbReference type="EMBL" id="KAG9977794.1"/>
    </source>
</evidence>
<feature type="non-terminal residue" evidence="2">
    <location>
        <position position="76"/>
    </location>
</feature>
<reference evidence="2" key="2">
    <citation type="submission" date="2021-08" db="EMBL/GenBank/DDBJ databases">
        <authorList>
            <person name="Gostincar C."/>
            <person name="Sun X."/>
            <person name="Song Z."/>
            <person name="Gunde-Cimerman N."/>
        </authorList>
    </citation>
    <scope>NUCLEOTIDE SEQUENCE</scope>
    <source>
        <strain evidence="2">EXF-9298</strain>
    </source>
</reference>
<dbReference type="AlphaFoldDB" id="A0A9P8FNH4"/>
<evidence type="ECO:0000256" key="1">
    <source>
        <dbReference type="SAM" id="MobiDB-lite"/>
    </source>
</evidence>